<gene>
    <name evidence="3" type="ORF">GCM10010260_30690</name>
</gene>
<organism evidence="3 4">
    <name type="scientific">Streptomyces filipinensis</name>
    <dbReference type="NCBI Taxonomy" id="66887"/>
    <lineage>
        <taxon>Bacteria</taxon>
        <taxon>Bacillati</taxon>
        <taxon>Actinomycetota</taxon>
        <taxon>Actinomycetes</taxon>
        <taxon>Kitasatosporales</taxon>
        <taxon>Streptomycetaceae</taxon>
        <taxon>Streptomyces</taxon>
    </lineage>
</organism>
<proteinExistence type="predicted"/>
<evidence type="ECO:0000313" key="4">
    <source>
        <dbReference type="Proteomes" id="UP000618795"/>
    </source>
</evidence>
<feature type="transmembrane region" description="Helical" evidence="2">
    <location>
        <begin position="470"/>
        <end position="494"/>
    </location>
</feature>
<evidence type="ECO:0000256" key="1">
    <source>
        <dbReference type="SAM" id="MobiDB-lite"/>
    </source>
</evidence>
<accession>A0A918MBP4</accession>
<reference evidence="3" key="2">
    <citation type="submission" date="2020-09" db="EMBL/GenBank/DDBJ databases">
        <authorList>
            <person name="Sun Q."/>
            <person name="Ohkuma M."/>
        </authorList>
    </citation>
    <scope>NUCLEOTIDE SEQUENCE</scope>
    <source>
        <strain evidence="3">JCM 4369</strain>
    </source>
</reference>
<dbReference type="EMBL" id="BMTD01000005">
    <property type="protein sequence ID" value="GGU93528.1"/>
    <property type="molecule type" value="Genomic_DNA"/>
</dbReference>
<feature type="transmembrane region" description="Helical" evidence="2">
    <location>
        <begin position="407"/>
        <end position="426"/>
    </location>
</feature>
<keyword evidence="4" id="KW-1185">Reference proteome</keyword>
<evidence type="ECO:0000256" key="2">
    <source>
        <dbReference type="SAM" id="Phobius"/>
    </source>
</evidence>
<feature type="region of interest" description="Disordered" evidence="1">
    <location>
        <begin position="1"/>
        <end position="21"/>
    </location>
</feature>
<sequence>MAHRRDPDDLSPPRSWSPPERRLWSAFRDGSMLDLRTGAEADDDPSTGSAWGPERQIRAHVIAVLLLHGPPARPGKVCALRVTGARVTGALDLTSATIGYEIDFDRCSFSESVSLRHATTLAVYLSGSHLPELSAEALTSPGLDMRNAVVEGNIWIQGSDIKLDLNLDRAQVGGGINGNLLTIGSWFNGRFGLSVGKWLALASARIGGIDLRQADIGRAEDKPAFGAPLLTCDTLWASEIRVAHGMILTGARINGEALFSQAVVSDVPPDQPAIRLDDIHARRLDITTAQTDTKSVSLRGATIGKLIDRAHEGPLVDLDALTYERLEPLPPRSTRTRLAWLQTSLNGQYLPHPYEQLAAAYRALGHDGEARRVLRAKYRHHRSTLPWATKIWDWLQDVVAGYGYRPALAGGWLIILTVLGAVVFSISEPRPADPGHGPDFNSSIYTLDLLLPIIDFGQEKAFLPQSGLQWFTYVLIASGWILATTLVAGLTRVLGRS</sequence>
<evidence type="ECO:0000313" key="3">
    <source>
        <dbReference type="EMBL" id="GGU93528.1"/>
    </source>
</evidence>
<reference evidence="3" key="1">
    <citation type="journal article" date="2014" name="Int. J. Syst. Evol. Microbiol.">
        <title>Complete genome sequence of Corynebacterium casei LMG S-19264T (=DSM 44701T), isolated from a smear-ripened cheese.</title>
        <authorList>
            <consortium name="US DOE Joint Genome Institute (JGI-PGF)"/>
            <person name="Walter F."/>
            <person name="Albersmeier A."/>
            <person name="Kalinowski J."/>
            <person name="Ruckert C."/>
        </authorList>
    </citation>
    <scope>NUCLEOTIDE SEQUENCE</scope>
    <source>
        <strain evidence="3">JCM 4369</strain>
    </source>
</reference>
<keyword evidence="2" id="KW-0472">Membrane</keyword>
<keyword evidence="2" id="KW-1133">Transmembrane helix</keyword>
<comment type="caution">
    <text evidence="3">The sequence shown here is derived from an EMBL/GenBank/DDBJ whole genome shotgun (WGS) entry which is preliminary data.</text>
</comment>
<keyword evidence="2" id="KW-0812">Transmembrane</keyword>
<dbReference type="AlphaFoldDB" id="A0A918MBP4"/>
<protein>
    <submittedName>
        <fullName evidence="3">Oxidoreductase</fullName>
    </submittedName>
</protein>
<dbReference type="Proteomes" id="UP000618795">
    <property type="component" value="Unassembled WGS sequence"/>
</dbReference>
<name>A0A918MBP4_9ACTN</name>